<dbReference type="EMBL" id="ARYC01005485">
    <property type="protein sequence ID" value="KEJ82731.1"/>
    <property type="molecule type" value="Genomic_DNA"/>
</dbReference>
<keyword evidence="2" id="KW-1185">Reference proteome</keyword>
<protein>
    <submittedName>
        <fullName evidence="1">Uncharacterized protein</fullName>
    </submittedName>
</protein>
<evidence type="ECO:0000313" key="2">
    <source>
        <dbReference type="Proteomes" id="UP000053232"/>
    </source>
</evidence>
<accession>A0A073HZT3</accession>
<reference evidence="2" key="1">
    <citation type="journal article" date="2014" name="Cell">
        <title>The Architecture of a Scrambled Genome Reveals Massive Levels of Genomic Rearrangement during Development.</title>
        <authorList>
            <person name="Chen X."/>
            <person name="Bracht J.R."/>
            <person name="Goldman A.D."/>
            <person name="Dolzhenko E."/>
            <person name="Clay D.M."/>
            <person name="Swart E.C."/>
            <person name="Perlman D.H."/>
            <person name="Doak T.G."/>
            <person name="Stuart A."/>
            <person name="Amemiya C.T."/>
            <person name="Sebra R.P."/>
            <person name="Landweber L.F."/>
        </authorList>
    </citation>
    <scope>NUCLEOTIDE SEQUENCE [LARGE SCALE GENOMIC DNA]</scope>
    <source>
        <strain evidence="2">JRB310</strain>
    </source>
</reference>
<dbReference type="Proteomes" id="UP000053232">
    <property type="component" value="Unassembled WGS sequence"/>
</dbReference>
<proteinExistence type="predicted"/>
<name>A0A073HZT3_9SPIT</name>
<organism evidence="1 2">
    <name type="scientific">Oxytricha trifallax</name>
    <dbReference type="NCBI Taxonomy" id="1172189"/>
    <lineage>
        <taxon>Eukaryota</taxon>
        <taxon>Sar</taxon>
        <taxon>Alveolata</taxon>
        <taxon>Ciliophora</taxon>
        <taxon>Intramacronucleata</taxon>
        <taxon>Spirotrichea</taxon>
        <taxon>Stichotrichia</taxon>
        <taxon>Sporadotrichida</taxon>
        <taxon>Oxytrichidae</taxon>
        <taxon>Oxytrichinae</taxon>
        <taxon>Oxytricha</taxon>
    </lineage>
</organism>
<comment type="caution">
    <text evidence="1">The sequence shown here is derived from an EMBL/GenBank/DDBJ whole genome shotgun (WGS) entry which is preliminary data.</text>
</comment>
<sequence>MKACLYHSDSERCILCELKGNTEALILFAARPKSSFLKPITSMLQKRMAEASCDDGYYTLVDDEYVCNFEINFIQVIFNDCVVAFSFLHIGKTVHTPLVSFMFYSNRLYMKRSTKDCQVWRHYPNHHIRPVQRQHI</sequence>
<dbReference type="AlphaFoldDB" id="A0A073HZT3"/>
<gene>
    <name evidence="1" type="ORF">OXYTRIMIC_304</name>
</gene>
<evidence type="ECO:0000313" key="1">
    <source>
        <dbReference type="EMBL" id="KEJ82731.1"/>
    </source>
</evidence>